<gene>
    <name evidence="10" type="primary">ORF34884</name>
</gene>
<evidence type="ECO:0000313" key="10">
    <source>
        <dbReference type="EMBL" id="CEK59007.1"/>
    </source>
</evidence>
<protein>
    <recommendedName>
        <fullName evidence="9">T-cell immunomodulatory protein TIP C2 domain-containing protein</fullName>
    </recommendedName>
</protein>
<evidence type="ECO:0000256" key="2">
    <source>
        <dbReference type="ARBA" id="ARBA00006496"/>
    </source>
</evidence>
<evidence type="ECO:0000256" key="1">
    <source>
        <dbReference type="ARBA" id="ARBA00004479"/>
    </source>
</evidence>
<accession>A0A0B6YSC2</accession>
<dbReference type="PANTHER" id="PTHR13412:SF0">
    <property type="entry name" value="T-CELL IMMUNOMODULATORY PROTEIN"/>
    <property type="match status" value="1"/>
</dbReference>
<evidence type="ECO:0000256" key="6">
    <source>
        <dbReference type="ARBA" id="ARBA00023180"/>
    </source>
</evidence>
<reference evidence="10" key="1">
    <citation type="submission" date="2014-12" db="EMBL/GenBank/DDBJ databases">
        <title>Insight into the proteome of Arion vulgaris.</title>
        <authorList>
            <person name="Aradska J."/>
            <person name="Bulat T."/>
            <person name="Smidak R."/>
            <person name="Sarate P."/>
            <person name="Gangsoo J."/>
            <person name="Sialana F."/>
            <person name="Bilban M."/>
            <person name="Lubec G."/>
        </authorList>
    </citation>
    <scope>NUCLEOTIDE SEQUENCE</scope>
    <source>
        <tissue evidence="10">Skin</tissue>
    </source>
</reference>
<evidence type="ECO:0000256" key="4">
    <source>
        <dbReference type="ARBA" id="ARBA00022989"/>
    </source>
</evidence>
<feature type="signal peptide" evidence="8">
    <location>
        <begin position="1"/>
        <end position="22"/>
    </location>
</feature>
<evidence type="ECO:0000259" key="9">
    <source>
        <dbReference type="Pfam" id="PF23122"/>
    </source>
</evidence>
<comment type="subcellular location">
    <subcellularLocation>
        <location evidence="1">Membrane</location>
        <topology evidence="1">Single-pass type I membrane protein</topology>
    </subcellularLocation>
</comment>
<keyword evidence="8" id="KW-0732">Signal</keyword>
<dbReference type="SUPFAM" id="SSF69318">
    <property type="entry name" value="Integrin alpha N-terminal domain"/>
    <property type="match status" value="1"/>
</dbReference>
<dbReference type="InterPro" id="IPR057089">
    <property type="entry name" value="C2_TIP"/>
</dbReference>
<dbReference type="EMBL" id="HACG01012142">
    <property type="protein sequence ID" value="CEK59007.1"/>
    <property type="molecule type" value="Transcribed_RNA"/>
</dbReference>
<comment type="similarity">
    <text evidence="2">Belongs to the TIP family.</text>
</comment>
<dbReference type="InterPro" id="IPR024881">
    <property type="entry name" value="Tip"/>
</dbReference>
<evidence type="ECO:0000256" key="5">
    <source>
        <dbReference type="ARBA" id="ARBA00023136"/>
    </source>
</evidence>
<evidence type="ECO:0000256" key="3">
    <source>
        <dbReference type="ARBA" id="ARBA00022692"/>
    </source>
</evidence>
<keyword evidence="4 7" id="KW-1133">Transmembrane helix</keyword>
<organism evidence="10">
    <name type="scientific">Arion vulgaris</name>
    <dbReference type="NCBI Taxonomy" id="1028688"/>
    <lineage>
        <taxon>Eukaryota</taxon>
        <taxon>Metazoa</taxon>
        <taxon>Spiralia</taxon>
        <taxon>Lophotrochozoa</taxon>
        <taxon>Mollusca</taxon>
        <taxon>Gastropoda</taxon>
        <taxon>Heterobranchia</taxon>
        <taxon>Euthyneura</taxon>
        <taxon>Panpulmonata</taxon>
        <taxon>Eupulmonata</taxon>
        <taxon>Stylommatophora</taxon>
        <taxon>Helicina</taxon>
        <taxon>Arionoidea</taxon>
        <taxon>Arionidae</taxon>
        <taxon>Arion</taxon>
    </lineage>
</organism>
<proteinExistence type="inferred from homology"/>
<dbReference type="AlphaFoldDB" id="A0A0B6YSC2"/>
<dbReference type="InterPro" id="IPR028994">
    <property type="entry name" value="Integrin_alpha_N"/>
</dbReference>
<dbReference type="Pfam" id="PF23122">
    <property type="entry name" value="C2_ITFG1"/>
    <property type="match status" value="1"/>
</dbReference>
<keyword evidence="5 7" id="KW-0472">Membrane</keyword>
<keyword evidence="6" id="KW-0325">Glycoprotein</keyword>
<name>A0A0B6YSC2_9EUPU</name>
<dbReference type="PANTHER" id="PTHR13412">
    <property type="entry name" value="T-CELL IMMUNOMODULATORY PROTEIN HOMOLOG"/>
    <property type="match status" value="1"/>
</dbReference>
<feature type="domain" description="T-cell immunomodulatory protein TIP C2" evidence="9">
    <location>
        <begin position="453"/>
        <end position="553"/>
    </location>
</feature>
<keyword evidence="3 7" id="KW-0812">Transmembrane</keyword>
<feature type="chain" id="PRO_5002110595" description="T-cell immunomodulatory protein TIP C2 domain-containing protein" evidence="8">
    <location>
        <begin position="23"/>
        <end position="605"/>
    </location>
</feature>
<dbReference type="GO" id="GO:0005886">
    <property type="term" value="C:plasma membrane"/>
    <property type="evidence" value="ECO:0007669"/>
    <property type="project" value="TreeGrafter"/>
</dbReference>
<sequence length="605" mass="67084">MDASRMIIIFLVNILAVAEVKCSLSDVTSDVFPGDYRGGIIAAFGDFNADKATDIFILSENGMSVFILEADIDIRLEGTKFTNKTFYKVGDKDAKIISIVPGDFNSDSQMDVLVMRKSENEKNSAVTVEIILGNGTLGHHWLTVNETFRDQPVVIDGNGDMVPDLFGETLDGRRALWTFQAPDSYSFALFDGKNKTFAPLKVPQSSAFLDLNGDLSADLCAVTDVNGNVSFEFWLNMGGYLKNERNISAPDKLKVVGQASFVDLDGDHDMNIILPGCLDKDCKEGAVFVWSDKKDSPQGIWHMLDVNFKQDQDHKFSFPRTVTPVSWLELPIVLRMGDFNLDGYPDAVAVLSDSKGSLSSFLLYNVKCTTECLSFSRSLSIDYEKPLHRYSPTFATFFDLMEDGVLDILLTENRDGRPVIRAMQQKFSGDASFLKVLVVSGLCQKNCPNGHPPYGVNQVGPTARFESTTPTGSDQIGVATQLSQSAYFSLQLPFMLFGLGQTPNFVDTLQVGIPYPAGKAPRNHSWSSIIPNSQVIVIPYPLEDPESWKHELYVTPSRLVLLTGVSLLGTCTFIAIIVGLLHWKERMEDKKEKLQEAQRFHFDAM</sequence>
<evidence type="ECO:0000256" key="7">
    <source>
        <dbReference type="SAM" id="Phobius"/>
    </source>
</evidence>
<feature type="transmembrane region" description="Helical" evidence="7">
    <location>
        <begin position="559"/>
        <end position="583"/>
    </location>
</feature>
<evidence type="ECO:0000256" key="8">
    <source>
        <dbReference type="SAM" id="SignalP"/>
    </source>
</evidence>